<dbReference type="SUPFAM" id="SSF50978">
    <property type="entry name" value="WD40 repeat-like"/>
    <property type="match status" value="1"/>
</dbReference>
<dbReference type="InterPro" id="IPR036322">
    <property type="entry name" value="WD40_repeat_dom_sf"/>
</dbReference>
<dbReference type="InterPro" id="IPR019775">
    <property type="entry name" value="WD40_repeat_CS"/>
</dbReference>
<feature type="repeat" description="WD" evidence="3">
    <location>
        <begin position="53"/>
        <end position="94"/>
    </location>
</feature>
<feature type="transmembrane region" description="Helical" evidence="4">
    <location>
        <begin position="6"/>
        <end position="25"/>
    </location>
</feature>
<keyword evidence="4" id="KW-1133">Transmembrane helix</keyword>
<dbReference type="AlphaFoldDB" id="A0AAN9UST2"/>
<feature type="repeat" description="WD" evidence="3">
    <location>
        <begin position="139"/>
        <end position="184"/>
    </location>
</feature>
<evidence type="ECO:0000256" key="3">
    <source>
        <dbReference type="PROSITE-ProRule" id="PRU00221"/>
    </source>
</evidence>
<keyword evidence="6" id="KW-1185">Reference proteome</keyword>
<organism evidence="5 6">
    <name type="scientific">Diatrype stigma</name>
    <dbReference type="NCBI Taxonomy" id="117547"/>
    <lineage>
        <taxon>Eukaryota</taxon>
        <taxon>Fungi</taxon>
        <taxon>Dikarya</taxon>
        <taxon>Ascomycota</taxon>
        <taxon>Pezizomycotina</taxon>
        <taxon>Sordariomycetes</taxon>
        <taxon>Xylariomycetidae</taxon>
        <taxon>Xylariales</taxon>
        <taxon>Diatrypaceae</taxon>
        <taxon>Diatrype</taxon>
    </lineage>
</organism>
<sequence length="409" mass="43897">MTAFTLTLHILSGFLTFLIILYTIFDTKIEMTSNSPSTASSSARPLSQDTALPADAEDTISSVSWSPVSNHLAAASWDGKVRIYDVAHNGSAANGVAVLPADGPVFDCDWAKDGTMVLAVGADKKVHLLHAATGQQATIGSHEAPIRGAHFVEVAGSGAPIIATGSWDKTVRFWDLRQPAPLATLVCAERVYAIDAKAALLVIATAGRHIHLVDLQTDPSTFRKTVESPLRHQTRAVTAFPDGRGWGTAGIEGRCAINALDGQDARSTDFTFRCHRGQQQQQPDGARNSSSKVTTTQVWAVNDVQFHPAAPTIFTTAGSDGVYNFWDSVTRSRLTSHPPPNGADAAAAATCTRAITSTRFNRDGSLFAYAVGYDWSMGFAKNTPDVETRLMLHRVTEEESKVGKSARFR</sequence>
<dbReference type="PRINTS" id="PR00320">
    <property type="entry name" value="GPROTEINBRPT"/>
</dbReference>
<dbReference type="EMBL" id="JAKJXP020000047">
    <property type="protein sequence ID" value="KAK7751645.1"/>
    <property type="molecule type" value="Genomic_DNA"/>
</dbReference>
<dbReference type="InterPro" id="IPR015943">
    <property type="entry name" value="WD40/YVTN_repeat-like_dom_sf"/>
</dbReference>
<dbReference type="PROSITE" id="PS00678">
    <property type="entry name" value="WD_REPEATS_1"/>
    <property type="match status" value="1"/>
</dbReference>
<evidence type="ECO:0000313" key="6">
    <source>
        <dbReference type="Proteomes" id="UP001320420"/>
    </source>
</evidence>
<dbReference type="InterPro" id="IPR020472">
    <property type="entry name" value="WD40_PAC1"/>
</dbReference>
<evidence type="ECO:0000256" key="1">
    <source>
        <dbReference type="ARBA" id="ARBA00022574"/>
    </source>
</evidence>
<dbReference type="Pfam" id="PF00400">
    <property type="entry name" value="WD40"/>
    <property type="match status" value="3"/>
</dbReference>
<evidence type="ECO:0000313" key="5">
    <source>
        <dbReference type="EMBL" id="KAK7751645.1"/>
    </source>
</evidence>
<dbReference type="PROSITE" id="PS50082">
    <property type="entry name" value="WD_REPEATS_2"/>
    <property type="match status" value="2"/>
</dbReference>
<keyword evidence="4" id="KW-0812">Transmembrane</keyword>
<dbReference type="SMART" id="SM00320">
    <property type="entry name" value="WD40"/>
    <property type="match status" value="4"/>
</dbReference>
<dbReference type="Proteomes" id="UP001320420">
    <property type="component" value="Unassembled WGS sequence"/>
</dbReference>
<comment type="caution">
    <text evidence="5">The sequence shown here is derived from an EMBL/GenBank/DDBJ whole genome shotgun (WGS) entry which is preliminary data.</text>
</comment>
<protein>
    <submittedName>
        <fullName evidence="5">Uncharacterized protein</fullName>
    </submittedName>
</protein>
<keyword evidence="2" id="KW-0677">Repeat</keyword>
<proteinExistence type="predicted"/>
<dbReference type="PANTHER" id="PTHR10971">
    <property type="entry name" value="MRNA EXPORT FACTOR AND BUB3"/>
    <property type="match status" value="1"/>
</dbReference>
<dbReference type="InterPro" id="IPR001680">
    <property type="entry name" value="WD40_rpt"/>
</dbReference>
<name>A0AAN9UST2_9PEZI</name>
<dbReference type="Gene3D" id="2.130.10.10">
    <property type="entry name" value="YVTN repeat-like/Quinoprotein amine dehydrogenase"/>
    <property type="match status" value="1"/>
</dbReference>
<reference evidence="5 6" key="1">
    <citation type="submission" date="2024-02" db="EMBL/GenBank/DDBJ databases">
        <title>De novo assembly and annotation of 12 fungi associated with fruit tree decline syndrome in Ontario, Canada.</title>
        <authorList>
            <person name="Sulman M."/>
            <person name="Ellouze W."/>
            <person name="Ilyukhin E."/>
        </authorList>
    </citation>
    <scope>NUCLEOTIDE SEQUENCE [LARGE SCALE GENOMIC DNA]</scope>
    <source>
        <strain evidence="5 6">M11/M66-122</strain>
    </source>
</reference>
<gene>
    <name evidence="5" type="ORF">SLS62_006471</name>
</gene>
<keyword evidence="1 3" id="KW-0853">WD repeat</keyword>
<evidence type="ECO:0000256" key="2">
    <source>
        <dbReference type="ARBA" id="ARBA00022737"/>
    </source>
</evidence>
<evidence type="ECO:0000256" key="4">
    <source>
        <dbReference type="SAM" id="Phobius"/>
    </source>
</evidence>
<keyword evidence="4" id="KW-0472">Membrane</keyword>
<accession>A0AAN9UST2</accession>